<dbReference type="STRING" id="314278.NB231_03485"/>
<dbReference type="OrthoDB" id="3078369at2"/>
<evidence type="ECO:0000313" key="2">
    <source>
        <dbReference type="Proteomes" id="UP000003374"/>
    </source>
</evidence>
<proteinExistence type="predicted"/>
<name>A4BRD8_9GAMM</name>
<comment type="caution">
    <text evidence="1">The sequence shown here is derived from an EMBL/GenBank/DDBJ whole genome shotgun (WGS) entry which is preliminary data.</text>
</comment>
<dbReference type="HOGENOM" id="CLU_171669_0_0_6"/>
<reference evidence="1 2" key="1">
    <citation type="submission" date="2006-02" db="EMBL/GenBank/DDBJ databases">
        <authorList>
            <person name="Waterbury J."/>
            <person name="Ferriera S."/>
            <person name="Johnson J."/>
            <person name="Kravitz S."/>
            <person name="Halpern A."/>
            <person name="Remington K."/>
            <person name="Beeson K."/>
            <person name="Tran B."/>
            <person name="Rogers Y.-H."/>
            <person name="Friedman R."/>
            <person name="Venter J.C."/>
        </authorList>
    </citation>
    <scope>NUCLEOTIDE SEQUENCE [LARGE SCALE GENOMIC DNA]</scope>
    <source>
        <strain evidence="1 2">Nb-231</strain>
    </source>
</reference>
<sequence length="114" mass="12535">MKLLTEDADLRCAHELGKVSVDASQGWVRVEGRRVLVARDPERCTISGCPNYGPTIKPCTTTLAVRTGYSALVRIDGHRICLDTVIGLTDGTPPGTVQYQVRDSGQHFVRQRRA</sequence>
<dbReference type="eggNOG" id="ENOG503324R">
    <property type="taxonomic scope" value="Bacteria"/>
</dbReference>
<keyword evidence="2" id="KW-1185">Reference proteome</keyword>
<gene>
    <name evidence="1" type="ORF">NB231_03485</name>
</gene>
<organism evidence="1 2">
    <name type="scientific">Nitrococcus mobilis Nb-231</name>
    <dbReference type="NCBI Taxonomy" id="314278"/>
    <lineage>
        <taxon>Bacteria</taxon>
        <taxon>Pseudomonadati</taxon>
        <taxon>Pseudomonadota</taxon>
        <taxon>Gammaproteobacteria</taxon>
        <taxon>Chromatiales</taxon>
        <taxon>Ectothiorhodospiraceae</taxon>
        <taxon>Nitrococcus</taxon>
    </lineage>
</organism>
<dbReference type="Proteomes" id="UP000003374">
    <property type="component" value="Unassembled WGS sequence"/>
</dbReference>
<dbReference type="EMBL" id="AAOF01000006">
    <property type="protein sequence ID" value="EAR21760.1"/>
    <property type="molecule type" value="Genomic_DNA"/>
</dbReference>
<dbReference type="AlphaFoldDB" id="A4BRD8"/>
<evidence type="ECO:0000313" key="1">
    <source>
        <dbReference type="EMBL" id="EAR21760.1"/>
    </source>
</evidence>
<accession>A4BRD8</accession>
<protein>
    <submittedName>
        <fullName evidence="1">Uncharacterized protein</fullName>
    </submittedName>
</protein>
<dbReference type="RefSeq" id="WP_004999763.1">
    <property type="nucleotide sequence ID" value="NZ_CH672427.1"/>
</dbReference>